<name>A0AAW0NPX5_9GOBI</name>
<reference evidence="4" key="1">
    <citation type="submission" date="2024-04" db="EMBL/GenBank/DDBJ databases">
        <title>Salinicola lusitanus LLJ914,a marine bacterium isolated from the Okinawa Trough.</title>
        <authorList>
            <person name="Li J."/>
        </authorList>
    </citation>
    <scope>NUCLEOTIDE SEQUENCE [LARGE SCALE GENOMIC DNA]</scope>
</reference>
<dbReference type="Proteomes" id="UP001460270">
    <property type="component" value="Unassembled WGS sequence"/>
</dbReference>
<organism evidence="3 4">
    <name type="scientific">Mugilogobius chulae</name>
    <name type="common">yellowstripe goby</name>
    <dbReference type="NCBI Taxonomy" id="88201"/>
    <lineage>
        <taxon>Eukaryota</taxon>
        <taxon>Metazoa</taxon>
        <taxon>Chordata</taxon>
        <taxon>Craniata</taxon>
        <taxon>Vertebrata</taxon>
        <taxon>Euteleostomi</taxon>
        <taxon>Actinopterygii</taxon>
        <taxon>Neopterygii</taxon>
        <taxon>Teleostei</taxon>
        <taxon>Neoteleostei</taxon>
        <taxon>Acanthomorphata</taxon>
        <taxon>Gobiaria</taxon>
        <taxon>Gobiiformes</taxon>
        <taxon>Gobioidei</taxon>
        <taxon>Gobiidae</taxon>
        <taxon>Gobionellinae</taxon>
        <taxon>Mugilogobius</taxon>
    </lineage>
</organism>
<proteinExistence type="predicted"/>
<dbReference type="Pfam" id="PF15308">
    <property type="entry name" value="CEP170_C"/>
    <property type="match status" value="1"/>
</dbReference>
<feature type="region of interest" description="Disordered" evidence="1">
    <location>
        <begin position="36"/>
        <end position="97"/>
    </location>
</feature>
<feature type="domain" description="CEP170 C-terminal" evidence="2">
    <location>
        <begin position="2"/>
        <end position="41"/>
    </location>
</feature>
<feature type="compositionally biased region" description="Low complexity" evidence="1">
    <location>
        <begin position="40"/>
        <end position="60"/>
    </location>
</feature>
<comment type="caution">
    <text evidence="3">The sequence shown here is derived from an EMBL/GenBank/DDBJ whole genome shotgun (WGS) entry which is preliminary data.</text>
</comment>
<dbReference type="AlphaFoldDB" id="A0AAW0NPX5"/>
<evidence type="ECO:0000313" key="3">
    <source>
        <dbReference type="EMBL" id="KAK7904993.1"/>
    </source>
</evidence>
<gene>
    <name evidence="3" type="ORF">WMY93_017600</name>
</gene>
<keyword evidence="4" id="KW-1185">Reference proteome</keyword>
<accession>A0AAW0NPX5</accession>
<feature type="compositionally biased region" description="Polar residues" evidence="1">
    <location>
        <begin position="61"/>
        <end position="71"/>
    </location>
</feature>
<dbReference type="InterPro" id="IPR029300">
    <property type="entry name" value="CEP170_C"/>
</dbReference>
<sequence length="97" mass="10517">MPDLKTTNKEIASILLELKRVQLQLEVMNSVVKPSNQLEVTRTSSAASSSGVRPSRVVSSQEWRTVPSVSRQGGGPRPGDRVRRAAVASDGREGYLV</sequence>
<evidence type="ECO:0000259" key="2">
    <source>
        <dbReference type="Pfam" id="PF15308"/>
    </source>
</evidence>
<protein>
    <recommendedName>
        <fullName evidence="2">CEP170 C-terminal domain-containing protein</fullName>
    </recommendedName>
</protein>
<dbReference type="EMBL" id="JBBPFD010000012">
    <property type="protein sequence ID" value="KAK7904993.1"/>
    <property type="molecule type" value="Genomic_DNA"/>
</dbReference>
<evidence type="ECO:0000313" key="4">
    <source>
        <dbReference type="Proteomes" id="UP001460270"/>
    </source>
</evidence>
<evidence type="ECO:0000256" key="1">
    <source>
        <dbReference type="SAM" id="MobiDB-lite"/>
    </source>
</evidence>